<dbReference type="InterPro" id="IPR036025">
    <property type="entry name" value="RtcB-like_sf"/>
</dbReference>
<protein>
    <recommendedName>
        <fullName evidence="1">3'-phosphate/5'-hydroxy nucleic acid ligase</fullName>
        <ecNumber evidence="1">6.5.1.8</ecNumber>
    </recommendedName>
</protein>
<keyword evidence="6 10" id="KW-0342">GTP-binding</keyword>
<dbReference type="GO" id="GO:0005525">
    <property type="term" value="F:GTP binding"/>
    <property type="evidence" value="ECO:0007669"/>
    <property type="project" value="UniProtKB-KW"/>
</dbReference>
<evidence type="ECO:0000256" key="2">
    <source>
        <dbReference type="ARBA" id="ARBA00022598"/>
    </source>
</evidence>
<evidence type="ECO:0000256" key="9">
    <source>
        <dbReference type="PIRSR" id="PIRSR601233-1"/>
    </source>
</evidence>
<keyword evidence="13" id="KW-1185">Reference proteome</keyword>
<name>A0A226C2B1_9FIRM</name>
<feature type="binding site" evidence="10">
    <location>
        <begin position="286"/>
        <end position="289"/>
    </location>
    <ligand>
        <name>GMP</name>
        <dbReference type="ChEBI" id="CHEBI:58115"/>
    </ligand>
</feature>
<keyword evidence="3 11" id="KW-0479">Metal-binding</keyword>
<dbReference type="Pfam" id="PF01139">
    <property type="entry name" value="RtcB"/>
    <property type="match status" value="1"/>
</dbReference>
<dbReference type="Proteomes" id="UP000214588">
    <property type="component" value="Unassembled WGS sequence"/>
</dbReference>
<dbReference type="PANTHER" id="PTHR43749:SF2">
    <property type="entry name" value="RNA-SPLICING LIGASE RTCB"/>
    <property type="match status" value="1"/>
</dbReference>
<dbReference type="EC" id="6.5.1.8" evidence="1"/>
<evidence type="ECO:0000256" key="7">
    <source>
        <dbReference type="ARBA" id="ARBA00023211"/>
    </source>
</evidence>
<feature type="binding site" evidence="10">
    <location>
        <begin position="254"/>
        <end position="255"/>
    </location>
    <ligand>
        <name>GMP</name>
        <dbReference type="ChEBI" id="CHEBI:58115"/>
    </ligand>
</feature>
<feature type="binding site" evidence="10">
    <location>
        <position position="293"/>
    </location>
    <ligand>
        <name>GMP</name>
        <dbReference type="ChEBI" id="CHEBI:58115"/>
    </ligand>
</feature>
<dbReference type="GO" id="GO:0006396">
    <property type="term" value="P:RNA processing"/>
    <property type="evidence" value="ECO:0007669"/>
    <property type="project" value="InterPro"/>
</dbReference>
<dbReference type="Gene3D" id="3.90.1860.10">
    <property type="entry name" value="tRNA-splicing ligase RtcB"/>
    <property type="match status" value="1"/>
</dbReference>
<dbReference type="SUPFAM" id="SSF103365">
    <property type="entry name" value="Hypothetical protein PH1602"/>
    <property type="match status" value="1"/>
</dbReference>
<dbReference type="GO" id="GO:0006281">
    <property type="term" value="P:DNA repair"/>
    <property type="evidence" value="ECO:0007669"/>
    <property type="project" value="TreeGrafter"/>
</dbReference>
<evidence type="ECO:0000256" key="5">
    <source>
        <dbReference type="ARBA" id="ARBA00022800"/>
    </source>
</evidence>
<dbReference type="RefSeq" id="WP_089022850.1">
    <property type="nucleotide sequence ID" value="NZ_NIQC01000004.1"/>
</dbReference>
<comment type="catalytic activity">
    <reaction evidence="8">
        <text>a 3'-end 3'-phospho-ribonucleotide-RNA + a 5'-end dephospho-ribonucleoside-RNA + GTP = a ribonucleotidyl-ribonucleotide-RNA + GMP + diphosphate</text>
        <dbReference type="Rhea" id="RHEA:68076"/>
        <dbReference type="Rhea" id="RHEA-COMP:10463"/>
        <dbReference type="Rhea" id="RHEA-COMP:13936"/>
        <dbReference type="Rhea" id="RHEA-COMP:17355"/>
        <dbReference type="ChEBI" id="CHEBI:33019"/>
        <dbReference type="ChEBI" id="CHEBI:37565"/>
        <dbReference type="ChEBI" id="CHEBI:58115"/>
        <dbReference type="ChEBI" id="CHEBI:83062"/>
        <dbReference type="ChEBI" id="CHEBI:138284"/>
        <dbReference type="ChEBI" id="CHEBI:173118"/>
        <dbReference type="EC" id="6.5.1.8"/>
    </reaction>
</comment>
<evidence type="ECO:0000256" key="1">
    <source>
        <dbReference type="ARBA" id="ARBA00012726"/>
    </source>
</evidence>
<reference evidence="12 13" key="1">
    <citation type="submission" date="2017-06" db="EMBL/GenBank/DDBJ databases">
        <title>Draft Genome Sequence of Natranaerobius trueperi halophilic, alkalithermophilic bacteria from soda lakes.</title>
        <authorList>
            <person name="Zhao B."/>
        </authorList>
    </citation>
    <scope>NUCLEOTIDE SEQUENCE [LARGE SCALE GENOMIC DNA]</scope>
    <source>
        <strain evidence="12 13">DSM 18760</strain>
    </source>
</reference>
<evidence type="ECO:0000256" key="3">
    <source>
        <dbReference type="ARBA" id="ARBA00022723"/>
    </source>
</evidence>
<sequence length="381" mass="42521">MLKRFYHNNTPILSWADDIEEGAMKQATNLAELPFIYSHIALMADTHQGFGMPIGGVMATEDVVIPNAVGVDIGCGLIAAKTDIKEINKKQLKRIIDESYKVIPTGFKHHKKPQKWSGFNNPPDIKIIKKELKSAKHQIGSLGGGNHFCSIEKGDEGYIWIMVHSGSRNLGFKVADYYNKEADRINAKEGYVPKEYNLSPLLLSSDVGEEYFEAMKYCLDFSRGNRERIFTLFYSIFSKVTGAKDLLNKIDIHHNYASKESHFGKEVIVHRKGATRVRKGELGVVPGSMGTPSYIVKGLGHPDSFMSCSHGAGRVISRKKANKQFTKKEANLAMGDIVFKDWGNDLSEAPMAYKDIERVIKNQKDLITPIVKLTPLAVMKG</sequence>
<evidence type="ECO:0000256" key="11">
    <source>
        <dbReference type="PIRSR" id="PIRSR601233-3"/>
    </source>
</evidence>
<feature type="binding site" evidence="11">
    <location>
        <position position="147"/>
    </location>
    <ligand>
        <name>Mn(2+)</name>
        <dbReference type="ChEBI" id="CHEBI:29035"/>
        <label>1</label>
    </ligand>
</feature>
<dbReference type="GO" id="GO:0003909">
    <property type="term" value="F:DNA ligase activity"/>
    <property type="evidence" value="ECO:0007669"/>
    <property type="project" value="TreeGrafter"/>
</dbReference>
<dbReference type="OrthoDB" id="9802323at2"/>
<evidence type="ECO:0000313" key="12">
    <source>
        <dbReference type="EMBL" id="OWZ84520.1"/>
    </source>
</evidence>
<comment type="cofactor">
    <cofactor evidence="11">
        <name>Mn(2+)</name>
        <dbReference type="ChEBI" id="CHEBI:29035"/>
    </cofactor>
    <text evidence="11">Binds 2 manganese ions per subunit.</text>
</comment>
<evidence type="ECO:0000313" key="13">
    <source>
        <dbReference type="Proteomes" id="UP000214588"/>
    </source>
</evidence>
<dbReference type="AlphaFoldDB" id="A0A226C2B1"/>
<keyword evidence="5" id="KW-0692">RNA repair</keyword>
<evidence type="ECO:0000256" key="10">
    <source>
        <dbReference type="PIRSR" id="PIRSR601233-2"/>
    </source>
</evidence>
<feature type="binding site" evidence="10">
    <location>
        <begin position="310"/>
        <end position="313"/>
    </location>
    <ligand>
        <name>GMP</name>
        <dbReference type="ChEBI" id="CHEBI:58115"/>
    </ligand>
</feature>
<organism evidence="12 13">
    <name type="scientific">Natranaerobius trueperi</name>
    <dbReference type="NCBI Taxonomy" id="759412"/>
    <lineage>
        <taxon>Bacteria</taxon>
        <taxon>Bacillati</taxon>
        <taxon>Bacillota</taxon>
        <taxon>Clostridia</taxon>
        <taxon>Natranaerobiales</taxon>
        <taxon>Natranaerobiaceae</taxon>
        <taxon>Natranaerobius</taxon>
    </lineage>
</organism>
<keyword evidence="2 12" id="KW-0436">Ligase</keyword>
<evidence type="ECO:0000256" key="4">
    <source>
        <dbReference type="ARBA" id="ARBA00022741"/>
    </source>
</evidence>
<dbReference type="GO" id="GO:0030145">
    <property type="term" value="F:manganese ion binding"/>
    <property type="evidence" value="ECO:0007669"/>
    <property type="project" value="TreeGrafter"/>
</dbReference>
<feature type="binding site" evidence="11">
    <location>
        <position position="164"/>
    </location>
    <ligand>
        <name>Mn(2+)</name>
        <dbReference type="ChEBI" id="CHEBI:29035"/>
        <label>2</label>
    </ligand>
</feature>
<comment type="caution">
    <text evidence="12">The sequence shown here is derived from an EMBL/GenBank/DDBJ whole genome shotgun (WGS) entry which is preliminary data.</text>
</comment>
<feature type="binding site" evidence="11">
    <location>
        <position position="254"/>
    </location>
    <ligand>
        <name>Mn(2+)</name>
        <dbReference type="ChEBI" id="CHEBI:29035"/>
        <label>2</label>
    </ligand>
</feature>
<accession>A0A226C2B1</accession>
<proteinExistence type="predicted"/>
<gene>
    <name evidence="12" type="ORF">CDO51_03200</name>
</gene>
<keyword evidence="7 11" id="KW-0464">Manganese</keyword>
<feature type="binding site" evidence="10">
    <location>
        <position position="380"/>
    </location>
    <ligand>
        <name>GMP</name>
        <dbReference type="ChEBI" id="CHEBI:58115"/>
    </ligand>
</feature>
<evidence type="ECO:0000256" key="8">
    <source>
        <dbReference type="ARBA" id="ARBA00047746"/>
    </source>
</evidence>
<dbReference type="InterPro" id="IPR052915">
    <property type="entry name" value="RtcB-like"/>
</dbReference>
<dbReference type="InterPro" id="IPR001233">
    <property type="entry name" value="RtcB"/>
</dbReference>
<dbReference type="GO" id="GO:0042245">
    <property type="term" value="P:RNA repair"/>
    <property type="evidence" value="ECO:0007669"/>
    <property type="project" value="UniProtKB-KW"/>
</dbReference>
<evidence type="ECO:0000256" key="6">
    <source>
        <dbReference type="ARBA" id="ARBA00023134"/>
    </source>
</evidence>
<feature type="active site" description="GMP-histidine intermediate" evidence="9">
    <location>
        <position position="310"/>
    </location>
</feature>
<dbReference type="EMBL" id="NIQC01000004">
    <property type="protein sequence ID" value="OWZ84520.1"/>
    <property type="molecule type" value="Genomic_DNA"/>
</dbReference>
<feature type="binding site" evidence="11">
    <location>
        <position position="72"/>
    </location>
    <ligand>
        <name>Mn(2+)</name>
        <dbReference type="ChEBI" id="CHEBI:29035"/>
        <label>1</label>
    </ligand>
</feature>
<keyword evidence="4 10" id="KW-0547">Nucleotide-binding</keyword>
<dbReference type="PANTHER" id="PTHR43749">
    <property type="entry name" value="RNA-SPLICING LIGASE RTCB"/>
    <property type="match status" value="1"/>
</dbReference>
<dbReference type="GO" id="GO:0170057">
    <property type="term" value="F:RNA ligase (GTP) activity"/>
    <property type="evidence" value="ECO:0007669"/>
    <property type="project" value="UniProtKB-EC"/>
</dbReference>